<evidence type="ECO:0000256" key="4">
    <source>
        <dbReference type="ARBA" id="ARBA00022989"/>
    </source>
</evidence>
<dbReference type="RefSeq" id="WP_012871228.1">
    <property type="nucleotide sequence ID" value="NC_013523.1"/>
</dbReference>
<reference evidence="8" key="1">
    <citation type="submission" date="2009-11" db="EMBL/GenBank/DDBJ databases">
        <title>The complete chromosome 1 of Sphaerobacter thermophilus DSM 20745.</title>
        <authorList>
            <person name="Lucas S."/>
            <person name="Copeland A."/>
            <person name="Lapidus A."/>
            <person name="Glavina del Rio T."/>
            <person name="Dalin E."/>
            <person name="Tice H."/>
            <person name="Bruce D."/>
            <person name="Goodwin L."/>
            <person name="Pitluck S."/>
            <person name="Kyrpides N."/>
            <person name="Mavromatis K."/>
            <person name="Ivanova N."/>
            <person name="Mikhailova N."/>
            <person name="LaButti K.M."/>
            <person name="Clum A."/>
            <person name="Sun H.I."/>
            <person name="Brettin T."/>
            <person name="Detter J.C."/>
            <person name="Han C."/>
            <person name="Larimer F."/>
            <person name="Land M."/>
            <person name="Hauser L."/>
            <person name="Markowitz V."/>
            <person name="Cheng J.F."/>
            <person name="Hugenholtz P."/>
            <person name="Woyke T."/>
            <person name="Wu D."/>
            <person name="Steenblock K."/>
            <person name="Schneider S."/>
            <person name="Pukall R."/>
            <person name="Goeker M."/>
            <person name="Klenk H.P."/>
            <person name="Eisen J.A."/>
        </authorList>
    </citation>
    <scope>NUCLEOTIDE SEQUENCE [LARGE SCALE GENOMIC DNA]</scope>
    <source>
        <strain evidence="8">ATCC 49802 / DSM 20745 / S 6022</strain>
    </source>
</reference>
<feature type="transmembrane region" description="Helical" evidence="6">
    <location>
        <begin position="35"/>
        <end position="58"/>
    </location>
</feature>
<dbReference type="EMBL" id="CP001823">
    <property type="protein sequence ID" value="ACZ38181.1"/>
    <property type="molecule type" value="Genomic_DNA"/>
</dbReference>
<gene>
    <name evidence="7" type="ordered locus">Sthe_0744</name>
</gene>
<feature type="transmembrane region" description="Helical" evidence="6">
    <location>
        <begin position="142"/>
        <end position="163"/>
    </location>
</feature>
<feature type="transmembrane region" description="Helical" evidence="6">
    <location>
        <begin position="78"/>
        <end position="100"/>
    </location>
</feature>
<evidence type="ECO:0000256" key="1">
    <source>
        <dbReference type="ARBA" id="ARBA00004651"/>
    </source>
</evidence>
<evidence type="ECO:0000313" key="8">
    <source>
        <dbReference type="Proteomes" id="UP000002027"/>
    </source>
</evidence>
<evidence type="ECO:0000256" key="6">
    <source>
        <dbReference type="SAM" id="Phobius"/>
    </source>
</evidence>
<dbReference type="GO" id="GO:0005886">
    <property type="term" value="C:plasma membrane"/>
    <property type="evidence" value="ECO:0007669"/>
    <property type="project" value="UniProtKB-SubCell"/>
</dbReference>
<dbReference type="KEGG" id="sti:Sthe_0744"/>
<keyword evidence="2" id="KW-1003">Cell membrane</keyword>
<dbReference type="eggNOG" id="ENOG50335TR">
    <property type="taxonomic scope" value="Bacteria"/>
</dbReference>
<keyword evidence="3 6" id="KW-0812">Transmembrane</keyword>
<evidence type="ECO:0008006" key="9">
    <source>
        <dbReference type="Google" id="ProtNLM"/>
    </source>
</evidence>
<proteinExistence type="predicted"/>
<dbReference type="Pfam" id="PF06146">
    <property type="entry name" value="PsiE"/>
    <property type="match status" value="1"/>
</dbReference>
<evidence type="ECO:0000256" key="5">
    <source>
        <dbReference type="ARBA" id="ARBA00023136"/>
    </source>
</evidence>
<dbReference type="AlphaFoldDB" id="D1C1R4"/>
<keyword evidence="8" id="KW-1185">Reference proteome</keyword>
<protein>
    <recommendedName>
        <fullName evidence="9">Phosphate-starvation-inducible E-like protein</fullName>
    </recommendedName>
</protein>
<comment type="subcellular location">
    <subcellularLocation>
        <location evidence="1">Cell membrane</location>
        <topology evidence="1">Multi-pass membrane protein</topology>
    </subcellularLocation>
</comment>
<accession>D1C1R4</accession>
<organism evidence="7 8">
    <name type="scientific">Sphaerobacter thermophilus (strain ATCC 49802 / DSM 20745 / KCCM 41009 / NCIMB 13125 / S 6022)</name>
    <dbReference type="NCBI Taxonomy" id="479434"/>
    <lineage>
        <taxon>Bacteria</taxon>
        <taxon>Pseudomonadati</taxon>
        <taxon>Thermomicrobiota</taxon>
        <taxon>Thermomicrobia</taxon>
        <taxon>Sphaerobacterales</taxon>
        <taxon>Sphaerobacterineae</taxon>
        <taxon>Sphaerobacteraceae</taxon>
        <taxon>Sphaerobacter</taxon>
    </lineage>
</organism>
<dbReference type="InParanoid" id="D1C1R4"/>
<evidence type="ECO:0000256" key="2">
    <source>
        <dbReference type="ARBA" id="ARBA00022475"/>
    </source>
</evidence>
<keyword evidence="5 6" id="KW-0472">Membrane</keyword>
<dbReference type="InterPro" id="IPR020948">
    <property type="entry name" value="P_starv_induced_PsiE-like"/>
</dbReference>
<evidence type="ECO:0000313" key="7">
    <source>
        <dbReference type="EMBL" id="ACZ38181.1"/>
    </source>
</evidence>
<keyword evidence="4 6" id="KW-1133">Transmembrane helix</keyword>
<reference evidence="7 8" key="2">
    <citation type="journal article" date="2010" name="Stand. Genomic Sci.">
        <title>Complete genome sequence of Desulfohalobium retbaense type strain (HR(100)).</title>
        <authorList>
            <person name="Spring S."/>
            <person name="Nolan M."/>
            <person name="Lapidus A."/>
            <person name="Glavina Del Rio T."/>
            <person name="Copeland A."/>
            <person name="Tice H."/>
            <person name="Cheng J.F."/>
            <person name="Lucas S."/>
            <person name="Land M."/>
            <person name="Chen F."/>
            <person name="Bruce D."/>
            <person name="Goodwin L."/>
            <person name="Pitluck S."/>
            <person name="Ivanova N."/>
            <person name="Mavromatis K."/>
            <person name="Mikhailova N."/>
            <person name="Pati A."/>
            <person name="Chen A."/>
            <person name="Palaniappan K."/>
            <person name="Hauser L."/>
            <person name="Chang Y.J."/>
            <person name="Jeffries C.D."/>
            <person name="Munk C."/>
            <person name="Kiss H."/>
            <person name="Chain P."/>
            <person name="Han C."/>
            <person name="Brettin T."/>
            <person name="Detter J.C."/>
            <person name="Schuler E."/>
            <person name="Goker M."/>
            <person name="Rohde M."/>
            <person name="Bristow J."/>
            <person name="Eisen J.A."/>
            <person name="Markowitz V."/>
            <person name="Hugenholtz P."/>
            <person name="Kyrpides N.C."/>
            <person name="Klenk H.P."/>
        </authorList>
    </citation>
    <scope>NUCLEOTIDE SEQUENCE [LARGE SCALE GENOMIC DNA]</scope>
    <source>
        <strain evidence="8">ATCC 49802 / DSM 20745 / S 6022</strain>
    </source>
</reference>
<sequence>MTKSEVRHPEVHTAAVSFTGPAGQRFLRISQYAQGLVYSATAFLFLAAAVVMLGYSVIAFLETVTATTRQEFPVTMVTLINDLLLVLIIMEVLATVLSYLRDQAFTLLPFLFIAAISATRRILAVGAAMSVERLDAEEFRQAVIDLGVNAGIIVALTLALFLLSRTRVRIGHNSETVETTQPTRGE</sequence>
<dbReference type="Proteomes" id="UP000002027">
    <property type="component" value="Chromosome 1"/>
</dbReference>
<name>D1C1R4_SPHTD</name>
<feature type="transmembrane region" description="Helical" evidence="6">
    <location>
        <begin position="107"/>
        <end position="130"/>
    </location>
</feature>
<dbReference type="OrthoDB" id="162960at2"/>
<dbReference type="HOGENOM" id="CLU_1577766_0_0_0"/>
<evidence type="ECO:0000256" key="3">
    <source>
        <dbReference type="ARBA" id="ARBA00022692"/>
    </source>
</evidence>